<dbReference type="InterPro" id="IPR036876">
    <property type="entry name" value="UVR_dom_sf"/>
</dbReference>
<dbReference type="SMART" id="SM00465">
    <property type="entry name" value="GIYc"/>
    <property type="match status" value="1"/>
</dbReference>
<reference evidence="4 5" key="1">
    <citation type="journal article" date="2013" name="Mar. Genomics">
        <title>Expression of sulfatases in Rhodopirellula baltica and the diversity of sulfatases in the genus Rhodopirellula.</title>
        <authorList>
            <person name="Wegner C.E."/>
            <person name="Richter-Heitmann T."/>
            <person name="Klindworth A."/>
            <person name="Klockow C."/>
            <person name="Richter M."/>
            <person name="Achstetter T."/>
            <person name="Glockner F.O."/>
            <person name="Harder J."/>
        </authorList>
    </citation>
    <scope>NUCLEOTIDE SEQUENCE [LARGE SCALE GENOMIC DNA]</scope>
    <source>
        <strain evidence="4 5">WH47</strain>
    </source>
</reference>
<dbReference type="RefSeq" id="WP_007326660.1">
    <property type="nucleotide sequence ID" value="NZ_AFAR01000151.1"/>
</dbReference>
<feature type="region of interest" description="Disordered" evidence="2">
    <location>
        <begin position="1"/>
        <end position="43"/>
    </location>
</feature>
<feature type="domain" description="GIY-YIG" evidence="3">
    <location>
        <begin position="142"/>
        <end position="220"/>
    </location>
</feature>
<dbReference type="GO" id="GO:0006289">
    <property type="term" value="P:nucleotide-excision repair"/>
    <property type="evidence" value="ECO:0007669"/>
    <property type="project" value="InterPro"/>
</dbReference>
<dbReference type="InterPro" id="IPR050066">
    <property type="entry name" value="UvrABC_protein_C"/>
</dbReference>
<dbReference type="GO" id="GO:0009432">
    <property type="term" value="P:SOS response"/>
    <property type="evidence" value="ECO:0007669"/>
    <property type="project" value="UniProtKB-KW"/>
</dbReference>
<keyword evidence="1" id="KW-0742">SOS response</keyword>
<feature type="compositionally biased region" description="Basic residues" evidence="2">
    <location>
        <begin position="9"/>
        <end position="20"/>
    </location>
</feature>
<dbReference type="PANTHER" id="PTHR30562:SF1">
    <property type="entry name" value="UVRABC SYSTEM PROTEIN C"/>
    <property type="match status" value="1"/>
</dbReference>
<keyword evidence="1" id="KW-0227">DNA damage</keyword>
<dbReference type="CDD" id="cd10434">
    <property type="entry name" value="GIY-YIG_UvrC_Cho"/>
    <property type="match status" value="1"/>
</dbReference>
<dbReference type="EMBL" id="AFAR01000151">
    <property type="protein sequence ID" value="EGF27295.1"/>
    <property type="molecule type" value="Genomic_DNA"/>
</dbReference>
<evidence type="ECO:0000313" key="4">
    <source>
        <dbReference type="EMBL" id="EGF27295.1"/>
    </source>
</evidence>
<dbReference type="Pfam" id="PF01541">
    <property type="entry name" value="GIY-YIG"/>
    <property type="match status" value="1"/>
</dbReference>
<dbReference type="InterPro" id="IPR035901">
    <property type="entry name" value="GIY-YIG_endonuc_sf"/>
</dbReference>
<dbReference type="Gene3D" id="3.40.1440.10">
    <property type="entry name" value="GIY-YIG endonuclease"/>
    <property type="match status" value="1"/>
</dbReference>
<name>F2ASP9_RHOBT</name>
<dbReference type="Pfam" id="PF02151">
    <property type="entry name" value="UVR"/>
    <property type="match status" value="1"/>
</dbReference>
<evidence type="ECO:0000313" key="5">
    <source>
        <dbReference type="Proteomes" id="UP000006222"/>
    </source>
</evidence>
<evidence type="ECO:0000256" key="1">
    <source>
        <dbReference type="ARBA" id="ARBA00023236"/>
    </source>
</evidence>
<dbReference type="PATRIC" id="fig|991778.3.peg.2915"/>
<dbReference type="SUPFAM" id="SSF82771">
    <property type="entry name" value="GIY-YIG endonuclease"/>
    <property type="match status" value="1"/>
</dbReference>
<dbReference type="InterPro" id="IPR001943">
    <property type="entry name" value="UVR_dom"/>
</dbReference>
<sequence>MDGGEIRMVTKRKGRKKRHSQPADQLNEMGETVAETRGMGPAEDAGDQANDAFQVGEAVAGYELASEFSGESVADTAARRGPSGHLDHCPSGVRVPVPAISSHLIEGFGPDSLDPYGGRPGDMVGASDRKGLRAKVRTLCPPVPGIYGMFDRHGELIYVGKSRSLRHRLLSYFGEAARKEKGGRIIENSRAIQWETQPSDFAAQLRELQLIRRWTPRFNVQGVPHRHRPVYLCLGRKPAETFFLASSPPATDCVAIEGPFYGAERMRSVVDALNKTFQLRDCSQQTVFQYQDQLSLFELSPRPGCLRLEIGTCLGPCAAACSRDEYVQRVNAAQSFLDGFNDEPLVAVRELMESASANQQYELASRARDTLKSLQYASRKLGHLADARRDFSFVYAATGYDACSIWYLVRSGEIIDVASAPKDRDQYQLLRPTLKKWQSLLGSRHQRVRVDQPHSVAVVASWFRKHRGELKQTFQPEGAGRRYHRLSHHRADAL</sequence>
<organism evidence="4 5">
    <name type="scientific">Rhodopirellula baltica WH47</name>
    <dbReference type="NCBI Taxonomy" id="991778"/>
    <lineage>
        <taxon>Bacteria</taxon>
        <taxon>Pseudomonadati</taxon>
        <taxon>Planctomycetota</taxon>
        <taxon>Planctomycetia</taxon>
        <taxon>Pirellulales</taxon>
        <taxon>Pirellulaceae</taxon>
        <taxon>Rhodopirellula</taxon>
    </lineage>
</organism>
<dbReference type="Proteomes" id="UP000006222">
    <property type="component" value="Unassembled WGS sequence"/>
</dbReference>
<dbReference type="InterPro" id="IPR047296">
    <property type="entry name" value="GIY-YIG_UvrC_Cho"/>
</dbReference>
<dbReference type="GO" id="GO:0009380">
    <property type="term" value="C:excinuclease repair complex"/>
    <property type="evidence" value="ECO:0007669"/>
    <property type="project" value="TreeGrafter"/>
</dbReference>
<dbReference type="PANTHER" id="PTHR30562">
    <property type="entry name" value="UVRC/OXIDOREDUCTASE"/>
    <property type="match status" value="1"/>
</dbReference>
<dbReference type="AlphaFoldDB" id="F2ASP9"/>
<gene>
    <name evidence="4" type="ORF">RBWH47_05752</name>
</gene>
<evidence type="ECO:0000259" key="3">
    <source>
        <dbReference type="PROSITE" id="PS50164"/>
    </source>
</evidence>
<accession>F2ASP9</accession>
<proteinExistence type="predicted"/>
<protein>
    <submittedName>
        <fullName evidence="4">Excinuclease ABC subunit C</fullName>
    </submittedName>
</protein>
<dbReference type="PROSITE" id="PS50164">
    <property type="entry name" value="GIY_YIG"/>
    <property type="match status" value="1"/>
</dbReference>
<dbReference type="InterPro" id="IPR000305">
    <property type="entry name" value="GIY-YIG_endonuc"/>
</dbReference>
<dbReference type="SUPFAM" id="SSF46600">
    <property type="entry name" value="C-terminal UvrC-binding domain of UvrB"/>
    <property type="match status" value="1"/>
</dbReference>
<evidence type="ECO:0000256" key="2">
    <source>
        <dbReference type="SAM" id="MobiDB-lite"/>
    </source>
</evidence>
<comment type="caution">
    <text evidence="4">The sequence shown here is derived from an EMBL/GenBank/DDBJ whole genome shotgun (WGS) entry which is preliminary data.</text>
</comment>